<organism evidence="1">
    <name type="scientific">mine drainage metagenome</name>
    <dbReference type="NCBI Taxonomy" id="410659"/>
    <lineage>
        <taxon>unclassified sequences</taxon>
        <taxon>metagenomes</taxon>
        <taxon>ecological metagenomes</taxon>
    </lineage>
</organism>
<evidence type="ECO:0000313" key="1">
    <source>
        <dbReference type="EMBL" id="OIQ66695.1"/>
    </source>
</evidence>
<dbReference type="AlphaFoldDB" id="A0A1J5PFU5"/>
<accession>A0A1J5PFU5</accession>
<sequence>MPHHLDLAFSVHTVTVYRLQKDRISVVRHVARLKTVQVESKGLANRSRETGGY</sequence>
<reference evidence="1" key="1">
    <citation type="submission" date="2016-10" db="EMBL/GenBank/DDBJ databases">
        <title>Sequence of Gallionella enrichment culture.</title>
        <authorList>
            <person name="Poehlein A."/>
            <person name="Muehling M."/>
            <person name="Daniel R."/>
        </authorList>
    </citation>
    <scope>NUCLEOTIDE SEQUENCE</scope>
</reference>
<comment type="caution">
    <text evidence="1">The sequence shown here is derived from an EMBL/GenBank/DDBJ whole genome shotgun (WGS) entry which is preliminary data.</text>
</comment>
<dbReference type="EMBL" id="MLJW01006421">
    <property type="protein sequence ID" value="OIQ66695.1"/>
    <property type="molecule type" value="Genomic_DNA"/>
</dbReference>
<gene>
    <name evidence="1" type="ORF">GALL_517350</name>
</gene>
<proteinExistence type="predicted"/>
<name>A0A1J5PFU5_9ZZZZ</name>
<protein>
    <submittedName>
        <fullName evidence="1">Uncharacterized protein</fullName>
    </submittedName>
</protein>